<dbReference type="EMBL" id="CP136862">
    <property type="protein sequence ID" value="WOJ89625.1"/>
    <property type="molecule type" value="Genomic_DNA"/>
</dbReference>
<sequence length="276" mass="29796">MGILRLFRISALVRICAFTFAAGLVIDARQGSVWAGAWLMPPGAGQIIASTAFSGSTRAFDAQGHLIPVPSYDKFELGGYLEYGLTDWLTLIAAPAYDRIRQPPPAASYEGLGQSEIGARIGLYRSDMAAISFEAGLRTPGASLNDTLEPFQPRRAAALDLRFLAGRNFEIGEMTGFAEAQAGYRFYAGKQPGEFLVDLTLGLRPTPQLLVLLQSFSSISNGSGGGFRHNSWHKLQPSAVYDLSPQWSLQIGGFITVAGVNSGRELGPLVGVWYRF</sequence>
<proteinExistence type="predicted"/>
<evidence type="ECO:0000313" key="2">
    <source>
        <dbReference type="Proteomes" id="UP001626536"/>
    </source>
</evidence>
<name>A0ABZ0HTG8_9HYPH</name>
<reference evidence="1 2" key="1">
    <citation type="submission" date="2023-10" db="EMBL/GenBank/DDBJ databases">
        <title>Novel methanotroph of the genus Methylocapsa from a subarctic wetland.</title>
        <authorList>
            <person name="Belova S.E."/>
            <person name="Oshkin I.Y."/>
            <person name="Miroshnikov K."/>
            <person name="Dedysh S.N."/>
        </authorList>
    </citation>
    <scope>NUCLEOTIDE SEQUENCE [LARGE SCALE GENOMIC DNA]</scope>
    <source>
        <strain evidence="1 2">RX1</strain>
    </source>
</reference>
<accession>A0ABZ0HTG8</accession>
<dbReference type="Proteomes" id="UP001626536">
    <property type="component" value="Chromosome"/>
</dbReference>
<gene>
    <name evidence="1" type="ORF">RZS28_17860</name>
</gene>
<evidence type="ECO:0008006" key="3">
    <source>
        <dbReference type="Google" id="ProtNLM"/>
    </source>
</evidence>
<evidence type="ECO:0000313" key="1">
    <source>
        <dbReference type="EMBL" id="WOJ89625.1"/>
    </source>
</evidence>
<protein>
    <recommendedName>
        <fullName evidence="3">Transporter</fullName>
    </recommendedName>
</protein>
<dbReference type="RefSeq" id="WP_407339070.1">
    <property type="nucleotide sequence ID" value="NZ_CP136862.1"/>
</dbReference>
<organism evidence="1 2">
    <name type="scientific">Methylocapsa polymorpha</name>
    <dbReference type="NCBI Taxonomy" id="3080828"/>
    <lineage>
        <taxon>Bacteria</taxon>
        <taxon>Pseudomonadati</taxon>
        <taxon>Pseudomonadota</taxon>
        <taxon>Alphaproteobacteria</taxon>
        <taxon>Hyphomicrobiales</taxon>
        <taxon>Beijerinckiaceae</taxon>
        <taxon>Methylocapsa</taxon>
    </lineage>
</organism>
<keyword evidence="2" id="KW-1185">Reference proteome</keyword>